<reference evidence="1 2" key="2">
    <citation type="journal article" date="2022" name="Mol. Ecol. Resour.">
        <title>The genomes of chicory, endive, great burdock and yacon provide insights into Asteraceae paleo-polyploidization history and plant inulin production.</title>
        <authorList>
            <person name="Fan W."/>
            <person name="Wang S."/>
            <person name="Wang H."/>
            <person name="Wang A."/>
            <person name="Jiang F."/>
            <person name="Liu H."/>
            <person name="Zhao H."/>
            <person name="Xu D."/>
            <person name="Zhang Y."/>
        </authorList>
    </citation>
    <scope>NUCLEOTIDE SEQUENCE [LARGE SCALE GENOMIC DNA]</scope>
    <source>
        <strain evidence="2">cv. Punajuju</strain>
        <tissue evidence="1">Leaves</tissue>
    </source>
</reference>
<evidence type="ECO:0000313" key="2">
    <source>
        <dbReference type="Proteomes" id="UP001055811"/>
    </source>
</evidence>
<reference evidence="2" key="1">
    <citation type="journal article" date="2022" name="Mol. Ecol. Resour.">
        <title>The genomes of chicory, endive, great burdock and yacon provide insights into Asteraceae palaeo-polyploidization history and plant inulin production.</title>
        <authorList>
            <person name="Fan W."/>
            <person name="Wang S."/>
            <person name="Wang H."/>
            <person name="Wang A."/>
            <person name="Jiang F."/>
            <person name="Liu H."/>
            <person name="Zhao H."/>
            <person name="Xu D."/>
            <person name="Zhang Y."/>
        </authorList>
    </citation>
    <scope>NUCLEOTIDE SEQUENCE [LARGE SCALE GENOMIC DNA]</scope>
    <source>
        <strain evidence="2">cv. Punajuju</strain>
    </source>
</reference>
<gene>
    <name evidence="1" type="ORF">L2E82_32431</name>
</gene>
<accession>A0ACB9BJ17</accession>
<sequence>MINYIHFPVKPGSEAETTPLISCNYKVFRELYVLMSMNKYCNNNGVMDSKLTPDVSEDFLEDFCKKASRSFFKQHGLISHQINSYNDFLKNGIQNVFDSLGEINVEPGYDPSGYETVQRYASVKVGKVNLDRPMFWAGDSFSTESGTEYLKLLPKHARLQNITYSSRMSVHIHFQVYSEELVKIDNLEPGKELIEKKVLMEDNREITIGRLPVMVNSDLCWMGEKKKGDCEFDHGGYFLIKGAEKTFIAQEKTCLKRLWLVNSPIWTVKYRAVSGRERVYVKLVDTHIRGGGKVITVYLFNSVEIPIWMLFFALGVTSDKQVIDLIDADCKDNTVINTLLASIYDADQKSKDFRKEGKAFSNLQYALKQKWTYAPKGTFKNYIEELLFPNLHGFNRKARFLGYMVKCLLEAYTGRRKVDDRDSFRSKRVELAGELLERELRVHLKHATRRMVKALQRDLWGERPLYPIEHYLDASVVTNGLSRAFSTGAWVHPYKRMERISGVVAHLRRANPLQMMADMRRTRQQVQYTGRVGDARYPHPSHWGKICFMTTPDGENCGLVKNLASAGIVSTYVQENLVGVLMECGMKELVDDTSPSLGGKHKVFVNGVWVGICDDSASLVDDFRNKRRRKEVHYQVEIKRDEKHGEVRIFTDAGRLMRPLLYVENLNKIKLLKTVDYSFQSLLDNGIIELIGTEEEEDCHTAWGVKHLFQKTSPLYTHCELDMSFLLSVSCGIIPFANHDHAKRVLFQSQKHSQQAIGYSTLNPNIRVDTLTHQLFYPQKPLFRTILSDSLGTSKHSNNINGNEYYNGQCAIVAVNVHLGYNQEDSLVMNRASLERGMFRSEHVRSYKADVFNKESVTKKGKIDDNIIFGKIQSKIGRVDNLDEDGFPFVGARLNSGDIVIGKYAESGGDHSVKLKHGERGSVQKVVLSANDDGKNFATVSLRQVRTPTLGDKFSSMHGQKGVLGFLESQENFPFTIQGIVPDIVINPHAFPSRQTPGQLLEAALGKGIALGGQLKYATPFSTLSVDAITNQLHRCGFSRWGNERVYNGRTGEMVESLVFMGPTFYQKLVHMSEDKVKFRNIGPVHPLTRQPVADRKRFGGVKFGEMERDCIIAHGATANLYERLYTLCDASHMHICRKCNNMASVIQRSVPRGPKIRGPYCRVCESVEDVVKVNVPYGAKLLWQELFSMGIGIEFESEPC</sequence>
<evidence type="ECO:0000313" key="1">
    <source>
        <dbReference type="EMBL" id="KAI3721420.1"/>
    </source>
</evidence>
<proteinExistence type="predicted"/>
<comment type="caution">
    <text evidence="1">The sequence shown here is derived from an EMBL/GenBank/DDBJ whole genome shotgun (WGS) entry which is preliminary data.</text>
</comment>
<organism evidence="1 2">
    <name type="scientific">Cichorium intybus</name>
    <name type="common">Chicory</name>
    <dbReference type="NCBI Taxonomy" id="13427"/>
    <lineage>
        <taxon>Eukaryota</taxon>
        <taxon>Viridiplantae</taxon>
        <taxon>Streptophyta</taxon>
        <taxon>Embryophyta</taxon>
        <taxon>Tracheophyta</taxon>
        <taxon>Spermatophyta</taxon>
        <taxon>Magnoliopsida</taxon>
        <taxon>eudicotyledons</taxon>
        <taxon>Gunneridae</taxon>
        <taxon>Pentapetalae</taxon>
        <taxon>asterids</taxon>
        <taxon>campanulids</taxon>
        <taxon>Asterales</taxon>
        <taxon>Asteraceae</taxon>
        <taxon>Cichorioideae</taxon>
        <taxon>Cichorieae</taxon>
        <taxon>Cichoriinae</taxon>
        <taxon>Cichorium</taxon>
    </lineage>
</organism>
<dbReference type="Proteomes" id="UP001055811">
    <property type="component" value="Linkage Group LG06"/>
</dbReference>
<protein>
    <submittedName>
        <fullName evidence="1">Uncharacterized protein</fullName>
    </submittedName>
</protein>
<dbReference type="EMBL" id="CM042014">
    <property type="protein sequence ID" value="KAI3721420.1"/>
    <property type="molecule type" value="Genomic_DNA"/>
</dbReference>
<name>A0ACB9BJ17_CICIN</name>
<keyword evidence="2" id="KW-1185">Reference proteome</keyword>